<dbReference type="EMBL" id="JABURY010000018">
    <property type="protein sequence ID" value="MBC9131449.1"/>
    <property type="molecule type" value="Genomic_DNA"/>
</dbReference>
<keyword evidence="5 7" id="KW-1133">Transmembrane helix</keyword>
<dbReference type="InterPro" id="IPR017475">
    <property type="entry name" value="EPS_sugar_tfrase"/>
</dbReference>
<evidence type="ECO:0000256" key="2">
    <source>
        <dbReference type="ARBA" id="ARBA00006464"/>
    </source>
</evidence>
<dbReference type="NCBIfam" id="TIGR03025">
    <property type="entry name" value="EPS_sugtrans"/>
    <property type="match status" value="1"/>
</dbReference>
<dbReference type="Proteomes" id="UP000651208">
    <property type="component" value="Unassembled WGS sequence"/>
</dbReference>
<feature type="transmembrane region" description="Helical" evidence="7">
    <location>
        <begin position="12"/>
        <end position="32"/>
    </location>
</feature>
<keyword evidence="3 9" id="KW-0808">Transferase</keyword>
<dbReference type="Pfam" id="PF02397">
    <property type="entry name" value="Bac_transf"/>
    <property type="match status" value="1"/>
</dbReference>
<proteinExistence type="inferred from homology"/>
<evidence type="ECO:0000256" key="5">
    <source>
        <dbReference type="ARBA" id="ARBA00022989"/>
    </source>
</evidence>
<gene>
    <name evidence="9" type="ORF">FcAc13_09025</name>
</gene>
<evidence type="ECO:0000313" key="9">
    <source>
        <dbReference type="EMBL" id="MBC9131449.1"/>
    </source>
</evidence>
<comment type="caution">
    <text evidence="9">The sequence shown here is derived from an EMBL/GenBank/DDBJ whole genome shotgun (WGS) entry which is preliminary data.</text>
</comment>
<comment type="similarity">
    <text evidence="2">Belongs to the bacterial sugar transferase family.</text>
</comment>
<dbReference type="RefSeq" id="WP_187755891.1">
    <property type="nucleotide sequence ID" value="NZ_JABURY010000018.1"/>
</dbReference>
<evidence type="ECO:0000256" key="6">
    <source>
        <dbReference type="ARBA" id="ARBA00023136"/>
    </source>
</evidence>
<comment type="subcellular location">
    <subcellularLocation>
        <location evidence="1">Membrane</location>
        <topology evidence="1">Multi-pass membrane protein</topology>
    </subcellularLocation>
</comment>
<name>A0ABR7QZ10_9GAMM</name>
<evidence type="ECO:0000256" key="3">
    <source>
        <dbReference type="ARBA" id="ARBA00022679"/>
    </source>
</evidence>
<keyword evidence="4 7" id="KW-0812">Transmembrane</keyword>
<organism evidence="9 10">
    <name type="scientific">Frischella japonica</name>
    <dbReference type="NCBI Taxonomy" id="2741544"/>
    <lineage>
        <taxon>Bacteria</taxon>
        <taxon>Pseudomonadati</taxon>
        <taxon>Pseudomonadota</taxon>
        <taxon>Gammaproteobacteria</taxon>
        <taxon>Orbales</taxon>
        <taxon>Orbaceae</taxon>
        <taxon>Frischella</taxon>
    </lineage>
</organism>
<evidence type="ECO:0000256" key="7">
    <source>
        <dbReference type="SAM" id="Phobius"/>
    </source>
</evidence>
<reference evidence="9 10" key="1">
    <citation type="submission" date="2020-06" db="EMBL/GenBank/DDBJ databases">
        <title>Frischella cerana isolated from Apis cerana gut homogenate.</title>
        <authorList>
            <person name="Wolter L.A."/>
            <person name="Suenami S."/>
            <person name="Miyazaki R."/>
        </authorList>
    </citation>
    <scope>NUCLEOTIDE SEQUENCE [LARGE SCALE GENOMIC DNA]</scope>
    <source>
        <strain evidence="9 10">Ac13</strain>
    </source>
</reference>
<evidence type="ECO:0000313" key="10">
    <source>
        <dbReference type="Proteomes" id="UP000651208"/>
    </source>
</evidence>
<dbReference type="Pfam" id="PF13727">
    <property type="entry name" value="CoA_binding_3"/>
    <property type="match status" value="1"/>
</dbReference>
<feature type="transmembrane region" description="Helical" evidence="7">
    <location>
        <begin position="44"/>
        <end position="65"/>
    </location>
</feature>
<feature type="transmembrane region" description="Helical" evidence="7">
    <location>
        <begin position="108"/>
        <end position="131"/>
    </location>
</feature>
<evidence type="ECO:0000259" key="8">
    <source>
        <dbReference type="Pfam" id="PF02397"/>
    </source>
</evidence>
<feature type="transmembrane region" description="Helical" evidence="7">
    <location>
        <begin position="274"/>
        <end position="295"/>
    </location>
</feature>
<dbReference type="EC" id="2.7.8.31" evidence="9"/>
<sequence>MLKNKVSRFAMPTFAVFKMLLDIAVIIISFIITNYLFDKYDQKIDGNFCLMVVIFFLVIANMRDFYYSLFASKLKELFIDLLKIWCFSFWGAFVFYKSVTIFSISYEILIIWFLIAVIIYYIIHFLFELYLNNRINQKVLNVTFVGSRAQRRLLSLNLKKIPWTKYNITRYYEENIYSCNDSNCKGDLQQLLQDAKKGVFDQIFIADSIEHHKIFVDLVRKLADTTCTVIFLPDIFTFDLLRSRIHTINNIPIVSIYDTPLKGFNVLLKRIEDIIGSIIILTIISPLLFIIAILVKLTSKGPVLFKQDRYGVNGRIIKVWKFRSMKVMENDHQVKQATKNDPRLTKIGAFLRRTSLDELPQFFNVLFGDMSIVGPRPHAVIHNEQYRTEILGYMLRHKVKPGITGWAQINGYRGETDTLDKMEKRIKYDLEYIQNWSLNLDIRIILLTIIKGFTGKTAY</sequence>
<feature type="transmembrane region" description="Helical" evidence="7">
    <location>
        <begin position="77"/>
        <end position="96"/>
    </location>
</feature>
<dbReference type="InterPro" id="IPR017473">
    <property type="entry name" value="Undecaprenyl-P_gluc_Ptfrase"/>
</dbReference>
<dbReference type="InterPro" id="IPR003362">
    <property type="entry name" value="Bact_transf"/>
</dbReference>
<dbReference type="PANTHER" id="PTHR30576:SF21">
    <property type="entry name" value="UDP-GLUCOSE:UNDECAPRENYL-PHOSPHATE GLUCOSE-1-PHOSPHATE TRANSFERASE"/>
    <property type="match status" value="1"/>
</dbReference>
<dbReference type="GO" id="GO:0089702">
    <property type="term" value="F:undecaprenyl-phosphate glucose phosphotransferase activity"/>
    <property type="evidence" value="ECO:0007669"/>
    <property type="project" value="UniProtKB-EC"/>
</dbReference>
<evidence type="ECO:0000256" key="1">
    <source>
        <dbReference type="ARBA" id="ARBA00004141"/>
    </source>
</evidence>
<dbReference type="NCBIfam" id="TIGR03023">
    <property type="entry name" value="WcaJ_sugtrans"/>
    <property type="match status" value="1"/>
</dbReference>
<dbReference type="PANTHER" id="PTHR30576">
    <property type="entry name" value="COLANIC BIOSYNTHESIS UDP-GLUCOSE LIPID CARRIER TRANSFERASE"/>
    <property type="match status" value="1"/>
</dbReference>
<feature type="domain" description="Bacterial sugar transferase" evidence="8">
    <location>
        <begin position="269"/>
        <end position="452"/>
    </location>
</feature>
<keyword evidence="6 7" id="KW-0472">Membrane</keyword>
<accession>A0ABR7QZ10</accession>
<evidence type="ECO:0000256" key="4">
    <source>
        <dbReference type="ARBA" id="ARBA00022692"/>
    </source>
</evidence>
<protein>
    <submittedName>
        <fullName evidence="9">Undecaprenyl-phosphate glucose phosphotransferase</fullName>
        <ecNumber evidence="9">2.7.8.31</ecNumber>
    </submittedName>
</protein>
<keyword evidence="10" id="KW-1185">Reference proteome</keyword>